<keyword evidence="3" id="KW-1185">Reference proteome</keyword>
<sequence length="143" mass="14799">MTKTLALTLAAAALLAGCYVVPMGPDGKPVTVQPAAVQPATPPAAQFTARLYPQNEAARRYGLVQATVTHNHTGHGAFSAIIGGERFTGDATRQSASSREGTANGAGERGNYINCTYRMNDSALGSGKCRMNDGAEFAMHIGG</sequence>
<feature type="chain" id="PRO_5043981059" description="Lipoprotein" evidence="1">
    <location>
        <begin position="23"/>
        <end position="143"/>
    </location>
</feature>
<protein>
    <recommendedName>
        <fullName evidence="4">Lipoprotein</fullName>
    </recommendedName>
</protein>
<keyword evidence="1" id="KW-0732">Signal</keyword>
<dbReference type="PROSITE" id="PS51257">
    <property type="entry name" value="PROKAR_LIPOPROTEIN"/>
    <property type="match status" value="1"/>
</dbReference>
<dbReference type="AlphaFoldDB" id="A0AAW6RJV3"/>
<evidence type="ECO:0000256" key="1">
    <source>
        <dbReference type="SAM" id="SignalP"/>
    </source>
</evidence>
<dbReference type="Proteomes" id="UP001237156">
    <property type="component" value="Unassembled WGS sequence"/>
</dbReference>
<reference evidence="2 3" key="1">
    <citation type="submission" date="2023-04" db="EMBL/GenBank/DDBJ databases">
        <title>Ottowia paracancer sp. nov., isolated from human stomach.</title>
        <authorList>
            <person name="Song Y."/>
        </authorList>
    </citation>
    <scope>NUCLEOTIDE SEQUENCE [LARGE SCALE GENOMIC DNA]</scope>
    <source>
        <strain evidence="2 3">10c7w1</strain>
    </source>
</reference>
<evidence type="ECO:0000313" key="3">
    <source>
        <dbReference type="Proteomes" id="UP001237156"/>
    </source>
</evidence>
<evidence type="ECO:0008006" key="4">
    <source>
        <dbReference type="Google" id="ProtNLM"/>
    </source>
</evidence>
<accession>A0AAW6RJV3</accession>
<name>A0AAW6RJV3_9BURK</name>
<proteinExistence type="predicted"/>
<organism evidence="2 3">
    <name type="scientific">Ottowia cancrivicina</name>
    <dbReference type="NCBI Taxonomy" id="3040346"/>
    <lineage>
        <taxon>Bacteria</taxon>
        <taxon>Pseudomonadati</taxon>
        <taxon>Pseudomonadota</taxon>
        <taxon>Betaproteobacteria</taxon>
        <taxon>Burkholderiales</taxon>
        <taxon>Comamonadaceae</taxon>
        <taxon>Ottowia</taxon>
    </lineage>
</organism>
<dbReference type="EMBL" id="JARVII010000009">
    <property type="protein sequence ID" value="MDG9699233.1"/>
    <property type="molecule type" value="Genomic_DNA"/>
</dbReference>
<comment type="caution">
    <text evidence="2">The sequence shown here is derived from an EMBL/GenBank/DDBJ whole genome shotgun (WGS) entry which is preliminary data.</text>
</comment>
<dbReference type="RefSeq" id="WP_050715626.1">
    <property type="nucleotide sequence ID" value="NZ_JARVII010000009.1"/>
</dbReference>
<feature type="signal peptide" evidence="1">
    <location>
        <begin position="1"/>
        <end position="22"/>
    </location>
</feature>
<gene>
    <name evidence="2" type="ORF">QB898_05765</name>
</gene>
<evidence type="ECO:0000313" key="2">
    <source>
        <dbReference type="EMBL" id="MDG9699233.1"/>
    </source>
</evidence>